<evidence type="ECO:0000259" key="13">
    <source>
        <dbReference type="Pfam" id="PF07715"/>
    </source>
</evidence>
<dbReference type="Gene3D" id="2.40.170.20">
    <property type="entry name" value="TonB-dependent receptor, beta-barrel domain"/>
    <property type="match status" value="1"/>
</dbReference>
<dbReference type="PROSITE" id="PS52016">
    <property type="entry name" value="TONB_DEPENDENT_REC_3"/>
    <property type="match status" value="1"/>
</dbReference>
<evidence type="ECO:0000256" key="2">
    <source>
        <dbReference type="ARBA" id="ARBA00022448"/>
    </source>
</evidence>
<evidence type="ECO:0000256" key="10">
    <source>
        <dbReference type="PROSITE-ProRule" id="PRU01360"/>
    </source>
</evidence>
<evidence type="ECO:0000256" key="4">
    <source>
        <dbReference type="ARBA" id="ARBA00022692"/>
    </source>
</evidence>
<evidence type="ECO:0000256" key="3">
    <source>
        <dbReference type="ARBA" id="ARBA00022452"/>
    </source>
</evidence>
<dbReference type="Pfam" id="PF00593">
    <property type="entry name" value="TonB_dep_Rec_b-barrel"/>
    <property type="match status" value="1"/>
</dbReference>
<dbReference type="RefSeq" id="WP_346189189.1">
    <property type="nucleotide sequence ID" value="NZ_BAABRL010000008.1"/>
</dbReference>
<dbReference type="PANTHER" id="PTHR30069:SF29">
    <property type="entry name" value="HEMOGLOBIN AND HEMOGLOBIN-HAPTOGLOBIN-BINDING PROTEIN 1-RELATED"/>
    <property type="match status" value="1"/>
</dbReference>
<dbReference type="CDD" id="cd01347">
    <property type="entry name" value="ligand_gated_channel"/>
    <property type="match status" value="1"/>
</dbReference>
<keyword evidence="5" id="KW-0732">Signal</keyword>
<evidence type="ECO:0000256" key="7">
    <source>
        <dbReference type="ARBA" id="ARBA00023136"/>
    </source>
</evidence>
<keyword evidence="8" id="KW-0675">Receptor</keyword>
<reference evidence="14 15" key="1">
    <citation type="submission" date="2024-02" db="EMBL/GenBank/DDBJ databases">
        <title>Rubritalea halochordaticola NBRC 107102.</title>
        <authorList>
            <person name="Ichikawa N."/>
            <person name="Katano-Makiyama Y."/>
            <person name="Hidaka K."/>
        </authorList>
    </citation>
    <scope>NUCLEOTIDE SEQUENCE [LARGE SCALE GENOMIC DNA]</scope>
    <source>
        <strain evidence="14 15">NBRC 107102</strain>
    </source>
</reference>
<sequence>MTLLLAGVPMASVMAEELAKETTETLDPTVVTATRSPESITDTPYTASVVDRKDLDDHLIRSIPDAFVAVPGVLIQKTAHGHGSPYIRGFTGRQNLLLVDGIRMNNSTWRSGPVQYWNTFDQENLQSIELIKGQGSVLYGSDAIGGTANLISRSSGFMDQSGFFSHGRSHYRFDTNSESHVGRLEASIGEGGKWGLTLGLTGKDFGDIRDDAVGRMKRTGYSEEAFDLKFETAISDSAILTLAHQYLNQDDIYRWHRTIYNPGWVHEGEQLIGDQSTSGAKAEIYDQERSLTYARLAGSVDGSFIDNYSVTLSYQKTQDSTYRDRTNTGGNIDTKVIDLETYGFDLQLESKVGPGSLIYGLDYYRDEADASAARNGTFRPSSRPVADDSTYDLLGAFAQYQWEATDALKLTAGARYSYAEAEWEGYRPSGASEDQSGDNHWDDLSLSLRAMYDLNNSWSVYGGVSQAFRAPNLNDLTGSTYSLNGINSSGSVDVDPEEYINYELGLRYASENTTFGVAAYYNDIEDQIAGVDDGMGGSTATNAGEGYIFGVEVDGAYRFAENWEARAWAAWQDGKAEYPSVINGPMEEDTIRRMHPFMGGASLRWTRTDDRLWIESRVKGAATVTNVNASTKASGNDNTRVPTSDTPSYFIVSLYSGYQVNENLELTLGLENLLDDDYRYHGAGQNEPGLNAILGVTMTW</sequence>
<protein>
    <submittedName>
        <fullName evidence="14">Vitamin B12 transporter BtuB</fullName>
    </submittedName>
</protein>
<evidence type="ECO:0000256" key="11">
    <source>
        <dbReference type="RuleBase" id="RU003357"/>
    </source>
</evidence>
<dbReference type="InterPro" id="IPR036942">
    <property type="entry name" value="Beta-barrel_TonB_sf"/>
</dbReference>
<feature type="domain" description="TonB-dependent receptor plug" evidence="13">
    <location>
        <begin position="41"/>
        <end position="147"/>
    </location>
</feature>
<keyword evidence="3 10" id="KW-1134">Transmembrane beta strand</keyword>
<dbReference type="InterPro" id="IPR012910">
    <property type="entry name" value="Plug_dom"/>
</dbReference>
<keyword evidence="9 10" id="KW-0998">Cell outer membrane</keyword>
<keyword evidence="2 10" id="KW-0813">Transport</keyword>
<comment type="similarity">
    <text evidence="10 11">Belongs to the TonB-dependent receptor family.</text>
</comment>
<evidence type="ECO:0000256" key="8">
    <source>
        <dbReference type="ARBA" id="ARBA00023170"/>
    </source>
</evidence>
<evidence type="ECO:0000256" key="5">
    <source>
        <dbReference type="ARBA" id="ARBA00022729"/>
    </source>
</evidence>
<dbReference type="Proteomes" id="UP001424741">
    <property type="component" value="Unassembled WGS sequence"/>
</dbReference>
<evidence type="ECO:0000259" key="12">
    <source>
        <dbReference type="Pfam" id="PF00593"/>
    </source>
</evidence>
<feature type="domain" description="TonB-dependent receptor-like beta-barrel" evidence="12">
    <location>
        <begin position="243"/>
        <end position="673"/>
    </location>
</feature>
<dbReference type="EMBL" id="BAABRL010000008">
    <property type="protein sequence ID" value="GAA5496525.1"/>
    <property type="molecule type" value="Genomic_DNA"/>
</dbReference>
<evidence type="ECO:0000256" key="9">
    <source>
        <dbReference type="ARBA" id="ARBA00023237"/>
    </source>
</evidence>
<keyword evidence="15" id="KW-1185">Reference proteome</keyword>
<accession>A0ABP9V3D1</accession>
<keyword evidence="4 10" id="KW-0812">Transmembrane</keyword>
<dbReference type="PANTHER" id="PTHR30069">
    <property type="entry name" value="TONB-DEPENDENT OUTER MEMBRANE RECEPTOR"/>
    <property type="match status" value="1"/>
</dbReference>
<organism evidence="14 15">
    <name type="scientific">Rubritalea halochordaticola</name>
    <dbReference type="NCBI Taxonomy" id="714537"/>
    <lineage>
        <taxon>Bacteria</taxon>
        <taxon>Pseudomonadati</taxon>
        <taxon>Verrucomicrobiota</taxon>
        <taxon>Verrucomicrobiia</taxon>
        <taxon>Verrucomicrobiales</taxon>
        <taxon>Rubritaleaceae</taxon>
        <taxon>Rubritalea</taxon>
    </lineage>
</organism>
<keyword evidence="6 11" id="KW-0798">TonB box</keyword>
<proteinExistence type="inferred from homology"/>
<evidence type="ECO:0000313" key="15">
    <source>
        <dbReference type="Proteomes" id="UP001424741"/>
    </source>
</evidence>
<comment type="caution">
    <text evidence="14">The sequence shown here is derived from an EMBL/GenBank/DDBJ whole genome shotgun (WGS) entry which is preliminary data.</text>
</comment>
<evidence type="ECO:0000256" key="6">
    <source>
        <dbReference type="ARBA" id="ARBA00023077"/>
    </source>
</evidence>
<evidence type="ECO:0000256" key="1">
    <source>
        <dbReference type="ARBA" id="ARBA00004571"/>
    </source>
</evidence>
<dbReference type="InterPro" id="IPR039426">
    <property type="entry name" value="TonB-dep_rcpt-like"/>
</dbReference>
<dbReference type="Gene3D" id="2.170.130.10">
    <property type="entry name" value="TonB-dependent receptor, plug domain"/>
    <property type="match status" value="1"/>
</dbReference>
<keyword evidence="7 10" id="KW-0472">Membrane</keyword>
<evidence type="ECO:0000313" key="14">
    <source>
        <dbReference type="EMBL" id="GAA5496525.1"/>
    </source>
</evidence>
<dbReference type="InterPro" id="IPR000531">
    <property type="entry name" value="Beta-barrel_TonB"/>
</dbReference>
<comment type="subcellular location">
    <subcellularLocation>
        <location evidence="1 10">Cell outer membrane</location>
        <topology evidence="1 10">Multi-pass membrane protein</topology>
    </subcellularLocation>
</comment>
<dbReference type="InterPro" id="IPR037066">
    <property type="entry name" value="Plug_dom_sf"/>
</dbReference>
<name>A0ABP9V3D1_9BACT</name>
<dbReference type="SUPFAM" id="SSF56935">
    <property type="entry name" value="Porins"/>
    <property type="match status" value="1"/>
</dbReference>
<dbReference type="Pfam" id="PF07715">
    <property type="entry name" value="Plug"/>
    <property type="match status" value="1"/>
</dbReference>
<gene>
    <name evidence="14" type="primary">btuB_3</name>
    <name evidence="14" type="ORF">Rhal01_02709</name>
</gene>